<dbReference type="Proteomes" id="UP000076595">
    <property type="component" value="Chromosome"/>
</dbReference>
<sequence length="143" mass="16872">MQFRLLENKARPKWEISRWTYSPEKKRAIKETLGTFPCYYSMVSRDILDKCTTQEKIEVLEWWRVTSEAVNRECIRSQVIKLPVIFRNLETLLGVIQDSPEDLAELKKHAYAFKDAVSKVVHRKSHQQKNQETAAFLEEKLTS</sequence>
<dbReference type="RefSeq" id="WP_063353318.1">
    <property type="nucleotide sequence ID" value="NZ_CP011120.1"/>
</dbReference>
<evidence type="ECO:0000313" key="1">
    <source>
        <dbReference type="EMBL" id="ANA12734.1"/>
    </source>
</evidence>
<gene>
    <name evidence="1" type="ORF">WG31_00795</name>
</gene>
<proteinExistence type="predicted"/>
<evidence type="ECO:0000313" key="2">
    <source>
        <dbReference type="Proteomes" id="UP000076595"/>
    </source>
</evidence>
<keyword evidence="2" id="KW-1185">Reference proteome</keyword>
<accession>A0ABM6AGM3</accession>
<dbReference type="EMBL" id="CP011120">
    <property type="protein sequence ID" value="ANA12734.1"/>
    <property type="molecule type" value="Genomic_DNA"/>
</dbReference>
<organism evidence="1 2">
    <name type="scientific">Acetobacter oryzifermentans</name>
    <dbReference type="NCBI Taxonomy" id="1633874"/>
    <lineage>
        <taxon>Bacteria</taxon>
        <taxon>Pseudomonadati</taxon>
        <taxon>Pseudomonadota</taxon>
        <taxon>Alphaproteobacteria</taxon>
        <taxon>Acetobacterales</taxon>
        <taxon>Acetobacteraceae</taxon>
        <taxon>Acetobacter</taxon>
    </lineage>
</organism>
<reference evidence="1 2" key="1">
    <citation type="submission" date="2015-03" db="EMBL/GenBank/DDBJ databases">
        <title>Genome study of Acetobacter sp. SLV-7.</title>
        <authorList>
            <person name="Cho G.Y."/>
            <person name="Jeon C.O."/>
        </authorList>
    </citation>
    <scope>NUCLEOTIDE SEQUENCE [LARGE SCALE GENOMIC DNA]</scope>
    <source>
        <strain evidence="1 2">SLV-7</strain>
    </source>
</reference>
<protein>
    <submittedName>
        <fullName evidence="1">Uncharacterized protein</fullName>
    </submittedName>
</protein>
<name>A0ABM6AGM3_9PROT</name>